<dbReference type="KEGG" id="aant:HUK68_09405"/>
<dbReference type="InterPro" id="IPR036597">
    <property type="entry name" value="Fido-like_dom_sf"/>
</dbReference>
<dbReference type="PROSITE" id="PS51459">
    <property type="entry name" value="FIDO"/>
    <property type="match status" value="1"/>
</dbReference>
<proteinExistence type="predicted"/>
<keyword evidence="5" id="KW-1185">Reference proteome</keyword>
<organism evidence="4 5">
    <name type="scientific">Comamonas antarctica</name>
    <dbReference type="NCBI Taxonomy" id="2743470"/>
    <lineage>
        <taxon>Bacteria</taxon>
        <taxon>Pseudomonadati</taxon>
        <taxon>Pseudomonadota</taxon>
        <taxon>Betaproteobacteria</taxon>
        <taxon>Burkholderiales</taxon>
        <taxon>Comamonadaceae</taxon>
        <taxon>Comamonas</taxon>
    </lineage>
</organism>
<feature type="domain" description="Fido" evidence="3">
    <location>
        <begin position="238"/>
        <end position="390"/>
    </location>
</feature>
<dbReference type="PANTHER" id="PTHR13504:SF38">
    <property type="entry name" value="FIDO DOMAIN-CONTAINING PROTEIN"/>
    <property type="match status" value="1"/>
</dbReference>
<dbReference type="RefSeq" id="WP_175503963.1">
    <property type="nucleotide sequence ID" value="NZ_CP054840.1"/>
</dbReference>
<dbReference type="Pfam" id="PF02661">
    <property type="entry name" value="Fic"/>
    <property type="match status" value="1"/>
</dbReference>
<accession>A0A6N1X5P7</accession>
<evidence type="ECO:0000313" key="5">
    <source>
        <dbReference type="Proteomes" id="UP000509579"/>
    </source>
</evidence>
<dbReference type="SUPFAM" id="SSF140931">
    <property type="entry name" value="Fic-like"/>
    <property type="match status" value="1"/>
</dbReference>
<protein>
    <submittedName>
        <fullName evidence="4">Fic family protein</fullName>
    </submittedName>
</protein>
<name>A0A6N1X5P7_9BURK</name>
<dbReference type="AlphaFoldDB" id="A0A6N1X5P7"/>
<feature type="active site" evidence="1">
    <location>
        <position position="320"/>
    </location>
</feature>
<dbReference type="Proteomes" id="UP000509579">
    <property type="component" value="Chromosome"/>
</dbReference>
<dbReference type="Gene3D" id="1.10.3290.10">
    <property type="entry name" value="Fido-like domain"/>
    <property type="match status" value="1"/>
</dbReference>
<keyword evidence="2" id="KW-0067">ATP-binding</keyword>
<feature type="binding site" evidence="2">
    <location>
        <begin position="324"/>
        <end position="331"/>
    </location>
    <ligand>
        <name>ATP</name>
        <dbReference type="ChEBI" id="CHEBI:30616"/>
    </ligand>
</feature>
<keyword evidence="2" id="KW-0547">Nucleotide-binding</keyword>
<reference evidence="4 5" key="1">
    <citation type="submission" date="2020-06" db="EMBL/GenBank/DDBJ databases">
        <title>Acidovorax antarctica sp. nov., isolated from Corinth ice sheet soil, Antarctic Fields Peninsula.</title>
        <authorList>
            <person name="Xu Q."/>
            <person name="Peng F."/>
        </authorList>
    </citation>
    <scope>NUCLEOTIDE SEQUENCE [LARGE SCALE GENOMIC DNA]</scope>
    <source>
        <strain evidence="4 5">16-35-5</strain>
    </source>
</reference>
<sequence>MSTNFLGFQKLADRYAIRLIQPLLTQSRLGTERRSLMEADVEHRFWPASYMPQDDLRGHFEFGLKYERMNFEFFSRLFAVIEPQEVQAWVRDAPTGQYARRCGFFYEWFTGLTLDVPDTPQNVPYVDALPSRDYLCASKSHNSKRWKVRDNMPGDARYCPLVYLGPVADRGWIYDVAAGVEKLDNTYGKDLLMRSAAWLTFKESRASFAIEHEDDNKDRVRRFAAAIQEHSGKMAKPLFMQNLQLLQRSILGENALRLGVRSSPVFVGQTGFKEVVHYIAPMGPDVLPMLEGLLVFDEKIKGCNPVVRAAAVSFAFVYLHPLSDGNGRVHRFLINHLLAEDGATPAHIIIPVSATIAGSARGLAEYDKALEGFSRPLMRRYADEYRFGEEQTYPDGVSSNLEFPAAADALHAWRYIDLTEKVHYLSGLLRETVEHEMADEAEALRTNDAARAAIKEVVEMPDADADRIIRSLKASQWTVSGKLAREWPMLFAQGGRLFHLHAEVVSAVRDAFVRQPGAKA</sequence>
<evidence type="ECO:0000313" key="4">
    <source>
        <dbReference type="EMBL" id="QKV53086.1"/>
    </source>
</evidence>
<evidence type="ECO:0000259" key="3">
    <source>
        <dbReference type="PROSITE" id="PS51459"/>
    </source>
</evidence>
<dbReference type="PANTHER" id="PTHR13504">
    <property type="entry name" value="FIDO DOMAIN-CONTAINING PROTEIN DDB_G0283145"/>
    <property type="match status" value="1"/>
</dbReference>
<dbReference type="InterPro" id="IPR040198">
    <property type="entry name" value="Fido_containing"/>
</dbReference>
<evidence type="ECO:0000256" key="1">
    <source>
        <dbReference type="PIRSR" id="PIRSR640198-1"/>
    </source>
</evidence>
<dbReference type="GO" id="GO:0005524">
    <property type="term" value="F:ATP binding"/>
    <property type="evidence" value="ECO:0007669"/>
    <property type="project" value="UniProtKB-KW"/>
</dbReference>
<gene>
    <name evidence="4" type="ORF">HUK68_09405</name>
</gene>
<dbReference type="InterPro" id="IPR003812">
    <property type="entry name" value="Fido"/>
</dbReference>
<dbReference type="EMBL" id="CP054840">
    <property type="protein sequence ID" value="QKV53086.1"/>
    <property type="molecule type" value="Genomic_DNA"/>
</dbReference>
<evidence type="ECO:0000256" key="2">
    <source>
        <dbReference type="PIRSR" id="PIRSR640198-2"/>
    </source>
</evidence>